<organism evidence="3 4">
    <name type="scientific">Crateriforma conspicua</name>
    <dbReference type="NCBI Taxonomy" id="2527996"/>
    <lineage>
        <taxon>Bacteria</taxon>
        <taxon>Pseudomonadati</taxon>
        <taxon>Planctomycetota</taxon>
        <taxon>Planctomycetia</taxon>
        <taxon>Planctomycetales</taxon>
        <taxon>Planctomycetaceae</taxon>
        <taxon>Crateriforma</taxon>
    </lineage>
</organism>
<proteinExistence type="predicted"/>
<sequence>MTSESVTRWTQWRELFAATRELLVVSAILLLLIAPGWVKETLKAAGISSVAGIEFELEQVVTSQAELEAAETEIEKIRGELLALQSSIQQNQSVITGTSTTAPARRQFDPANRDISRMLASTITSCDDAKKRISVAHKHQQDVLEQAERMGIKTSANLKSPTELVKQISQRQAELNAASAQQTRSTDSTTASVDITASADIASPLIATPDATSVSQELPEQWRR</sequence>
<dbReference type="AlphaFoldDB" id="A0A5C5YA81"/>
<keyword evidence="2" id="KW-1133">Transmembrane helix</keyword>
<evidence type="ECO:0000256" key="1">
    <source>
        <dbReference type="SAM" id="Coils"/>
    </source>
</evidence>
<feature type="transmembrane region" description="Helical" evidence="2">
    <location>
        <begin position="21"/>
        <end position="38"/>
    </location>
</feature>
<evidence type="ECO:0000256" key="2">
    <source>
        <dbReference type="SAM" id="Phobius"/>
    </source>
</evidence>
<feature type="coiled-coil region" evidence="1">
    <location>
        <begin position="53"/>
        <end position="87"/>
    </location>
</feature>
<dbReference type="EMBL" id="SJPL01000001">
    <property type="protein sequence ID" value="TWT72577.1"/>
    <property type="molecule type" value="Genomic_DNA"/>
</dbReference>
<keyword evidence="2" id="KW-0812">Transmembrane</keyword>
<evidence type="ECO:0000313" key="4">
    <source>
        <dbReference type="Proteomes" id="UP000317238"/>
    </source>
</evidence>
<dbReference type="Proteomes" id="UP000317238">
    <property type="component" value="Unassembled WGS sequence"/>
</dbReference>
<dbReference type="OrthoDB" id="275073at2"/>
<accession>A0A5C5YA81</accession>
<name>A0A5C5YA81_9PLAN</name>
<keyword evidence="2" id="KW-0472">Membrane</keyword>
<protein>
    <submittedName>
        <fullName evidence="3">Uncharacterized protein</fullName>
    </submittedName>
</protein>
<gene>
    <name evidence="3" type="ORF">Pan14r_48970</name>
</gene>
<reference evidence="3 4" key="1">
    <citation type="submission" date="2019-02" db="EMBL/GenBank/DDBJ databases">
        <title>Deep-cultivation of Planctomycetes and their phenomic and genomic characterization uncovers novel biology.</title>
        <authorList>
            <person name="Wiegand S."/>
            <person name="Jogler M."/>
            <person name="Boedeker C."/>
            <person name="Pinto D."/>
            <person name="Vollmers J."/>
            <person name="Rivas-Marin E."/>
            <person name="Kohn T."/>
            <person name="Peeters S.H."/>
            <person name="Heuer A."/>
            <person name="Rast P."/>
            <person name="Oberbeckmann S."/>
            <person name="Bunk B."/>
            <person name="Jeske O."/>
            <person name="Meyerdierks A."/>
            <person name="Storesund J.E."/>
            <person name="Kallscheuer N."/>
            <person name="Luecker S."/>
            <person name="Lage O.M."/>
            <person name="Pohl T."/>
            <person name="Merkel B.J."/>
            <person name="Hornburger P."/>
            <person name="Mueller R.-W."/>
            <person name="Bruemmer F."/>
            <person name="Labrenz M."/>
            <person name="Spormann A.M."/>
            <person name="Op Den Camp H."/>
            <person name="Overmann J."/>
            <person name="Amann R."/>
            <person name="Jetten M.S.M."/>
            <person name="Mascher T."/>
            <person name="Medema M.H."/>
            <person name="Devos D.P."/>
            <person name="Kaster A.-K."/>
            <person name="Ovreas L."/>
            <person name="Rohde M."/>
            <person name="Galperin M.Y."/>
            <person name="Jogler C."/>
        </authorList>
    </citation>
    <scope>NUCLEOTIDE SEQUENCE [LARGE SCALE GENOMIC DNA]</scope>
    <source>
        <strain evidence="3 4">Pan14r</strain>
    </source>
</reference>
<comment type="caution">
    <text evidence="3">The sequence shown here is derived from an EMBL/GenBank/DDBJ whole genome shotgun (WGS) entry which is preliminary data.</text>
</comment>
<keyword evidence="4" id="KW-1185">Reference proteome</keyword>
<evidence type="ECO:0000313" key="3">
    <source>
        <dbReference type="EMBL" id="TWT72577.1"/>
    </source>
</evidence>
<keyword evidence="1" id="KW-0175">Coiled coil</keyword>
<dbReference type="RefSeq" id="WP_145292960.1">
    <property type="nucleotide sequence ID" value="NZ_CP036319.1"/>
</dbReference>